<dbReference type="PANTHER" id="PTHR30222">
    <property type="entry name" value="SPERMIDINE/PUTRESCINE-BINDING PERIPLASMIC PROTEIN"/>
    <property type="match status" value="1"/>
</dbReference>
<dbReference type="Proteomes" id="UP000501003">
    <property type="component" value="Chromosome"/>
</dbReference>
<dbReference type="KEGG" id="aqg:HRU87_04740"/>
<evidence type="ECO:0000313" key="6">
    <source>
        <dbReference type="Proteomes" id="UP000501003"/>
    </source>
</evidence>
<dbReference type="CDD" id="cd13590">
    <property type="entry name" value="PBP2_PotD_PotF_like"/>
    <property type="match status" value="1"/>
</dbReference>
<accession>A0A7D4QN37</accession>
<protein>
    <submittedName>
        <fullName evidence="5">Spermidine/putrescine ABC transporter substrate-binding protein</fullName>
    </submittedName>
</protein>
<dbReference type="GO" id="GO:0042597">
    <property type="term" value="C:periplasmic space"/>
    <property type="evidence" value="ECO:0007669"/>
    <property type="project" value="UniProtKB-SubCell"/>
</dbReference>
<reference evidence="5 6" key="1">
    <citation type="submission" date="2020-05" db="EMBL/GenBank/DDBJ databases">
        <title>Aquirufa sp. strain 15G-AUS-rot a new Aquirufa species.</title>
        <authorList>
            <person name="Pitt A."/>
            <person name="Hahn M.W."/>
        </authorList>
    </citation>
    <scope>NUCLEOTIDE SEQUENCE [LARGE SCALE GENOMIC DNA]</scope>
    <source>
        <strain evidence="5 6">15G-AUS-rot</strain>
    </source>
</reference>
<dbReference type="PANTHER" id="PTHR30222:SF17">
    <property type="entry name" value="SPERMIDINE_PUTRESCINE-BINDING PERIPLASMIC PROTEIN"/>
    <property type="match status" value="1"/>
</dbReference>
<dbReference type="GO" id="GO:0015846">
    <property type="term" value="P:polyamine transport"/>
    <property type="evidence" value="ECO:0007669"/>
    <property type="project" value="InterPro"/>
</dbReference>
<gene>
    <name evidence="5" type="ORF">HRU87_04740</name>
</gene>
<dbReference type="GO" id="GO:0019808">
    <property type="term" value="F:polyamine binding"/>
    <property type="evidence" value="ECO:0007669"/>
    <property type="project" value="InterPro"/>
</dbReference>
<evidence type="ECO:0000313" key="5">
    <source>
        <dbReference type="EMBL" id="QKJ25487.1"/>
    </source>
</evidence>
<dbReference type="Pfam" id="PF13416">
    <property type="entry name" value="SBP_bac_8"/>
    <property type="match status" value="1"/>
</dbReference>
<dbReference type="RefSeq" id="WP_173493784.1">
    <property type="nucleotide sequence ID" value="NZ_CP054056.1"/>
</dbReference>
<dbReference type="Gene3D" id="3.40.190.10">
    <property type="entry name" value="Periplasmic binding protein-like II"/>
    <property type="match status" value="2"/>
</dbReference>
<keyword evidence="3" id="KW-0732">Signal</keyword>
<evidence type="ECO:0000256" key="4">
    <source>
        <dbReference type="ARBA" id="ARBA00022764"/>
    </source>
</evidence>
<dbReference type="PRINTS" id="PR00909">
    <property type="entry name" value="SPERMDNBNDNG"/>
</dbReference>
<dbReference type="InterPro" id="IPR006059">
    <property type="entry name" value="SBP"/>
</dbReference>
<dbReference type="InterPro" id="IPR001188">
    <property type="entry name" value="Sperm_putr-bd"/>
</dbReference>
<evidence type="ECO:0000256" key="3">
    <source>
        <dbReference type="ARBA" id="ARBA00022729"/>
    </source>
</evidence>
<keyword evidence="4" id="KW-0574">Periplasm</keyword>
<dbReference type="PROSITE" id="PS51318">
    <property type="entry name" value="TAT"/>
    <property type="match status" value="1"/>
</dbReference>
<sequence length="411" mass="44715">MNQGLPQDPMMRQLVQMARSKMLSRRAALLGLGGTATALTLASCSSGTESALTPAEDLSDSEKVLVWHNWPLYMDGEDDGSYPTLNRFTEQSGIKVEYMMEIDDNDTWYAKVKDQLALGTDPGFDVACPTNWLADRMIGLGYLQTMDNANMPNKVANLAPAYLGNANDPERTLSVPYQGIIGGIVYNKAMYKEATGKDAPTSIADVWAPELKGRVGLISEMRDSVGLTLLSQGVDITDPNSLTEDAFNAAVEFIAAQVSSGQIFNIKGNSYGEDLVNGNIIVALAWSGDTTILNFEVEEDRFGFVIPDTGSTISADTFVVPMGSAHKKNAEALINYYYDPVNAAELAAYVNYVTPVVGAKEEMMKLDPELAENPLIFPSEEFLANVHTFRALTGQEEQRFATAWQNVLLGA</sequence>
<keyword evidence="6" id="KW-1185">Reference proteome</keyword>
<evidence type="ECO:0000256" key="2">
    <source>
        <dbReference type="ARBA" id="ARBA00022448"/>
    </source>
</evidence>
<keyword evidence="2" id="KW-0813">Transport</keyword>
<evidence type="ECO:0000256" key="1">
    <source>
        <dbReference type="ARBA" id="ARBA00004418"/>
    </source>
</evidence>
<dbReference type="SUPFAM" id="SSF53850">
    <property type="entry name" value="Periplasmic binding protein-like II"/>
    <property type="match status" value="1"/>
</dbReference>
<dbReference type="InterPro" id="IPR006311">
    <property type="entry name" value="TAT_signal"/>
</dbReference>
<dbReference type="AlphaFoldDB" id="A0A7D4QN37"/>
<dbReference type="EMBL" id="CP054056">
    <property type="protein sequence ID" value="QKJ25487.1"/>
    <property type="molecule type" value="Genomic_DNA"/>
</dbReference>
<name>A0A7D4QN37_9MICO</name>
<organism evidence="5 6">
    <name type="scientific">Aquiluna borgnonia</name>
    <dbReference type="NCBI Taxonomy" id="2499157"/>
    <lineage>
        <taxon>Bacteria</taxon>
        <taxon>Bacillati</taxon>
        <taxon>Actinomycetota</taxon>
        <taxon>Actinomycetes</taxon>
        <taxon>Micrococcales</taxon>
        <taxon>Microbacteriaceae</taxon>
        <taxon>Luna cluster</taxon>
        <taxon>Luna-1 subcluster</taxon>
        <taxon>Aquiluna</taxon>
    </lineage>
</organism>
<proteinExistence type="predicted"/>
<comment type="subcellular location">
    <subcellularLocation>
        <location evidence="1">Periplasm</location>
    </subcellularLocation>
</comment>